<name>A0A060T2J7_BLAAD</name>
<evidence type="ECO:0000313" key="1">
    <source>
        <dbReference type="EMBL" id="CDP35019.1"/>
    </source>
</evidence>
<reference evidence="1" key="1">
    <citation type="submission" date="2014-02" db="EMBL/GenBank/DDBJ databases">
        <authorList>
            <person name="Genoscope - CEA"/>
        </authorList>
    </citation>
    <scope>NUCLEOTIDE SEQUENCE</scope>
    <source>
        <strain evidence="1">LS3</strain>
    </source>
</reference>
<gene>
    <name evidence="1" type="ORF">GNLVRS02_ARAD1C25784g</name>
</gene>
<dbReference type="AlphaFoldDB" id="A0A060T2J7"/>
<accession>A0A060T2J7</accession>
<reference evidence="1" key="2">
    <citation type="submission" date="2014-06" db="EMBL/GenBank/DDBJ databases">
        <title>The complete genome of Blastobotrys (Arxula) adeninivorans LS3 - a yeast of biotechnological interest.</title>
        <authorList>
            <person name="Kunze G."/>
            <person name="Gaillardin C."/>
            <person name="Czernicka M."/>
            <person name="Durrens P."/>
            <person name="Martin T."/>
            <person name="Boer E."/>
            <person name="Gabaldon T."/>
            <person name="Cruz J."/>
            <person name="Talla E."/>
            <person name="Marck C."/>
            <person name="Goffeau A."/>
            <person name="Barbe V."/>
            <person name="Baret P."/>
            <person name="Baronian K."/>
            <person name="Beier S."/>
            <person name="Bleykasten C."/>
            <person name="Bode R."/>
            <person name="Casaregola S."/>
            <person name="Despons L."/>
            <person name="Fairhead C."/>
            <person name="Giersberg M."/>
            <person name="Gierski P."/>
            <person name="Hahnel U."/>
            <person name="Hartmann A."/>
            <person name="Jankowska D."/>
            <person name="Jubin C."/>
            <person name="Jung P."/>
            <person name="Lafontaine I."/>
            <person name="Leh-Louis V."/>
            <person name="Lemaire M."/>
            <person name="Marcet-Houben M."/>
            <person name="Mascher M."/>
            <person name="Morel G."/>
            <person name="Richard G.-F."/>
            <person name="Riechen J."/>
            <person name="Sacerdot C."/>
            <person name="Sarkar A."/>
            <person name="Savel G."/>
            <person name="Schacherer J."/>
            <person name="Sherman D."/>
            <person name="Straub M.-L."/>
            <person name="Stein N."/>
            <person name="Thierry A."/>
            <person name="Trautwein-Schult A."/>
            <person name="Westhof E."/>
            <person name="Worch S."/>
            <person name="Dujon B."/>
            <person name="Souciet J.-L."/>
            <person name="Wincker P."/>
            <person name="Scholz U."/>
            <person name="Neuveglise N."/>
        </authorList>
    </citation>
    <scope>NUCLEOTIDE SEQUENCE</scope>
    <source>
        <strain evidence="1">LS3</strain>
    </source>
</reference>
<organism evidence="1">
    <name type="scientific">Blastobotrys adeninivorans</name>
    <name type="common">Yeast</name>
    <name type="synonym">Arxula adeninivorans</name>
    <dbReference type="NCBI Taxonomy" id="409370"/>
    <lineage>
        <taxon>Eukaryota</taxon>
        <taxon>Fungi</taxon>
        <taxon>Dikarya</taxon>
        <taxon>Ascomycota</taxon>
        <taxon>Saccharomycotina</taxon>
        <taxon>Dipodascomycetes</taxon>
        <taxon>Dipodascales</taxon>
        <taxon>Trichomonascaceae</taxon>
        <taxon>Blastobotrys</taxon>
    </lineage>
</organism>
<dbReference type="PhylomeDB" id="A0A060T2J7"/>
<proteinExistence type="predicted"/>
<sequence>MDSKVMTHILRTGVALGQNDGKNYIRITYETPNQFKENLQHELLLRSGKEILDLVIIVSEARRSIQSIEHILEELVPRGTGYWRVDGSYKFIRKSELNQCIASRMQSILVGKVFARDLVRQRHYKQTVHLYPDLVLALPEPIQHEIPEARQYLDFSFDGGLNSILSSYMSSILGDPFGNMEYPSLVIEVGDSQSTSEVLFKSLLHARAKIMPANVILTADVQVDVQDDEITISRFDLHHLDFSIENLGNILHGLPTYNENEDVIQKRESLKWAIGIKCQRLIAQLDCLLILVQETSLLYQALDQVDSEEASIKAQKAALRRMDERITALIPSVYPRRRSRGRWRIINDDGFLDDWLETYRDMQQLLGSLGDHGAIITRIEEARQYYSQAQLASVDLSHSNYSEAVAIEQVIALVLDTHITYPLNSPEKIVNGLRIPVSSFQFIPTGQDWIDVTPADLQELHTTAMSYIAEKIEGVTKMIIYKEGIKHRYRSQFLEMVRGNSTMQTLEELFGENNYMDMPIRIGFVSTDNIVAYIRSQGMTLNPGASRIIAVSKLLELSAEEAKKCFLLRPHTMEFIHSHRRSEAAVDILASLGQMWDQDPWKSLQEFVRCQRQVRIQLALKYLTNDGLVELLWMRTRSETGIPEVKTREERVRILLKQYSSNFAYDWRIQTPDWIDNIMINVRVLDRLLTRNLLIPTEVVELLKGATDLELQRKITDAAFADPGSFAVVLQTSSDLEELLTELNMA</sequence>
<protein>
    <submittedName>
        <fullName evidence="1">ARAD1C25784p</fullName>
    </submittedName>
</protein>
<dbReference type="EMBL" id="HG937693">
    <property type="protein sequence ID" value="CDP35019.1"/>
    <property type="molecule type" value="Genomic_DNA"/>
</dbReference>